<evidence type="ECO:0000256" key="4">
    <source>
        <dbReference type="ARBA" id="ARBA00022884"/>
    </source>
</evidence>
<evidence type="ECO:0000313" key="10">
    <source>
        <dbReference type="EnsemblMetazoa" id="tetur02g13530.1"/>
    </source>
</evidence>
<name>T1JXW9_TETUR</name>
<comment type="function">
    <text evidence="8">Required for ribosome biogenesis. Part of a complex which catalyzes pseudouridylation of rRNA. This involves the isomerization of uridine such that the ribose is subsequently attached to C5, instead of the normal N1. Pseudouridine ("psi") residues may serve to stabilize the conformation of rRNAs.</text>
</comment>
<dbReference type="InterPro" id="IPR038664">
    <property type="entry name" value="Gar1/Naf1_Cbf5-bd_sf"/>
</dbReference>
<keyword evidence="3 8" id="KW-0698">rRNA processing</keyword>
<dbReference type="Proteomes" id="UP000015104">
    <property type="component" value="Unassembled WGS sequence"/>
</dbReference>
<sequence>MSITIGIYLENKEMIGKVDEIFGPIKDYSVSVSLSDKFKANSFPTNQKVFIDPNKLLPLSRFLPKPVDNKVIKKKKSGGGRGGGDRGGGGGRGDGGGRGRF</sequence>
<dbReference type="STRING" id="32264.T1JXW9"/>
<organism evidence="10 11">
    <name type="scientific">Tetranychus urticae</name>
    <name type="common">Two-spotted spider mite</name>
    <dbReference type="NCBI Taxonomy" id="32264"/>
    <lineage>
        <taxon>Eukaryota</taxon>
        <taxon>Metazoa</taxon>
        <taxon>Ecdysozoa</taxon>
        <taxon>Arthropoda</taxon>
        <taxon>Chelicerata</taxon>
        <taxon>Arachnida</taxon>
        <taxon>Acari</taxon>
        <taxon>Acariformes</taxon>
        <taxon>Trombidiformes</taxon>
        <taxon>Prostigmata</taxon>
        <taxon>Eleutherengona</taxon>
        <taxon>Raphignathae</taxon>
        <taxon>Tetranychoidea</taxon>
        <taxon>Tetranychidae</taxon>
        <taxon>Tetranychus</taxon>
    </lineage>
</organism>
<dbReference type="PANTHER" id="PTHR23237:SF6">
    <property type="entry name" value="H_ACA RIBONUCLEOPROTEIN COMPLEX SUBUNIT 1"/>
    <property type="match status" value="1"/>
</dbReference>
<dbReference type="InterPro" id="IPR009000">
    <property type="entry name" value="Transl_B-barrel_sf"/>
</dbReference>
<keyword evidence="2 8" id="KW-0690">Ribosome biogenesis</keyword>
<evidence type="ECO:0000256" key="5">
    <source>
        <dbReference type="ARBA" id="ARBA00023242"/>
    </source>
</evidence>
<dbReference type="PANTHER" id="PTHR23237">
    <property type="entry name" value="NUCLEOLAR PROTEIN FAMILY A MEMBER 1 SNORNP PROTEIN GAR1"/>
    <property type="match status" value="1"/>
</dbReference>
<dbReference type="GO" id="GO:0000454">
    <property type="term" value="P:snoRNA guided rRNA pseudouridine synthesis"/>
    <property type="evidence" value="ECO:0007669"/>
    <property type="project" value="TreeGrafter"/>
</dbReference>
<proteinExistence type="inferred from homology"/>
<accession>T1JXW9</accession>
<protein>
    <recommendedName>
        <fullName evidence="8">H/ACA ribonucleoprotein complex subunit</fullName>
    </recommendedName>
</protein>
<keyword evidence="6 8" id="KW-0687">Ribonucleoprotein</keyword>
<dbReference type="EnsemblMetazoa" id="tetur02g13530.1">
    <property type="protein sequence ID" value="tetur02g13530.1"/>
    <property type="gene ID" value="tetur02g13530"/>
</dbReference>
<evidence type="ECO:0000256" key="1">
    <source>
        <dbReference type="ARBA" id="ARBA00004604"/>
    </source>
</evidence>
<dbReference type="eggNOG" id="KOG3262">
    <property type="taxonomic scope" value="Eukaryota"/>
</dbReference>
<feature type="region of interest" description="Disordered" evidence="9">
    <location>
        <begin position="70"/>
        <end position="101"/>
    </location>
</feature>
<evidence type="ECO:0000256" key="8">
    <source>
        <dbReference type="RuleBase" id="RU364004"/>
    </source>
</evidence>
<keyword evidence="4 8" id="KW-0694">RNA-binding</keyword>
<comment type="subunit">
    <text evidence="8">Component of the small nucleolar ribonucleoprotein particles containing H/ACA-type snoRNAs (H/ACA snoRNPs).</text>
</comment>
<dbReference type="GO" id="GO:0034513">
    <property type="term" value="F:box H/ACA snoRNA binding"/>
    <property type="evidence" value="ECO:0007669"/>
    <property type="project" value="TreeGrafter"/>
</dbReference>
<evidence type="ECO:0000256" key="9">
    <source>
        <dbReference type="SAM" id="MobiDB-lite"/>
    </source>
</evidence>
<keyword evidence="11" id="KW-1185">Reference proteome</keyword>
<dbReference type="HOGENOM" id="CLU_080002_3_0_1"/>
<dbReference type="InterPro" id="IPR007504">
    <property type="entry name" value="H/ACA_rnp_Gar1/Naf1"/>
</dbReference>
<dbReference type="AlphaFoldDB" id="T1JXW9"/>
<reference evidence="11" key="1">
    <citation type="submission" date="2011-08" db="EMBL/GenBank/DDBJ databases">
        <authorList>
            <person name="Rombauts S."/>
        </authorList>
    </citation>
    <scope>NUCLEOTIDE SEQUENCE</scope>
    <source>
        <strain evidence="11">London</strain>
    </source>
</reference>
<evidence type="ECO:0000256" key="2">
    <source>
        <dbReference type="ARBA" id="ARBA00022517"/>
    </source>
</evidence>
<reference evidence="10" key="2">
    <citation type="submission" date="2015-06" db="UniProtKB">
        <authorList>
            <consortium name="EnsemblMetazoa"/>
        </authorList>
    </citation>
    <scope>IDENTIFICATION</scope>
</reference>
<dbReference type="GO" id="GO:0031429">
    <property type="term" value="C:box H/ACA snoRNP complex"/>
    <property type="evidence" value="ECO:0007669"/>
    <property type="project" value="TreeGrafter"/>
</dbReference>
<comment type="similarity">
    <text evidence="7 8">Belongs to the GAR1 family.</text>
</comment>
<evidence type="ECO:0000313" key="11">
    <source>
        <dbReference type="Proteomes" id="UP000015104"/>
    </source>
</evidence>
<dbReference type="Gene3D" id="2.40.10.230">
    <property type="entry name" value="Probable tRNA pseudouridine synthase domain"/>
    <property type="match status" value="1"/>
</dbReference>
<evidence type="ECO:0000256" key="3">
    <source>
        <dbReference type="ARBA" id="ARBA00022552"/>
    </source>
</evidence>
<evidence type="ECO:0000256" key="6">
    <source>
        <dbReference type="ARBA" id="ARBA00023274"/>
    </source>
</evidence>
<evidence type="ECO:0000256" key="7">
    <source>
        <dbReference type="ARBA" id="ARBA00038293"/>
    </source>
</evidence>
<dbReference type="Pfam" id="PF04410">
    <property type="entry name" value="Gar1"/>
    <property type="match status" value="1"/>
</dbReference>
<dbReference type="EMBL" id="CAEY01000835">
    <property type="status" value="NOT_ANNOTATED_CDS"/>
    <property type="molecule type" value="Genomic_DNA"/>
</dbReference>
<feature type="compositionally biased region" description="Gly residues" evidence="9">
    <location>
        <begin position="79"/>
        <end position="101"/>
    </location>
</feature>
<dbReference type="SUPFAM" id="SSF50447">
    <property type="entry name" value="Translation proteins"/>
    <property type="match status" value="1"/>
</dbReference>
<comment type="subcellular location">
    <subcellularLocation>
        <location evidence="1 8">Nucleus</location>
        <location evidence="1 8">Nucleolus</location>
    </subcellularLocation>
</comment>
<keyword evidence="5 8" id="KW-0539">Nucleus</keyword>